<dbReference type="KEGG" id="kaf:KAFR_0C00360"/>
<gene>
    <name evidence="5" type="primary">KAFR0C00360</name>
    <name evidence="5" type="ORF">KAFR_0C00360</name>
</gene>
<dbReference type="Proteomes" id="UP000005220">
    <property type="component" value="Chromosome 3"/>
</dbReference>
<feature type="region of interest" description="Disordered" evidence="4">
    <location>
        <begin position="636"/>
        <end position="687"/>
    </location>
</feature>
<dbReference type="PROSITE" id="PS50005">
    <property type="entry name" value="TPR"/>
    <property type="match status" value="1"/>
</dbReference>
<dbReference type="InterPro" id="IPR019734">
    <property type="entry name" value="TPR_rpt"/>
</dbReference>
<keyword evidence="1" id="KW-0677">Repeat</keyword>
<proteinExistence type="predicted"/>
<feature type="compositionally biased region" description="Polar residues" evidence="4">
    <location>
        <begin position="638"/>
        <end position="667"/>
    </location>
</feature>
<keyword evidence="2 3" id="KW-0802">TPR repeat</keyword>
<dbReference type="SUPFAM" id="SSF48452">
    <property type="entry name" value="TPR-like"/>
    <property type="match status" value="2"/>
</dbReference>
<dbReference type="InterPro" id="IPR051685">
    <property type="entry name" value="Ycf3/AcsC/BcsC/TPR_MFPF"/>
</dbReference>
<dbReference type="OrthoDB" id="418911at2759"/>
<evidence type="ECO:0000256" key="1">
    <source>
        <dbReference type="ARBA" id="ARBA00022737"/>
    </source>
</evidence>
<dbReference type="InParanoid" id="H2ARN2"/>
<evidence type="ECO:0000256" key="2">
    <source>
        <dbReference type="ARBA" id="ARBA00022803"/>
    </source>
</evidence>
<dbReference type="RefSeq" id="XP_003956167.1">
    <property type="nucleotide sequence ID" value="XM_003956118.1"/>
</dbReference>
<dbReference type="PANTHER" id="PTHR44943">
    <property type="entry name" value="CELLULOSE SYNTHASE OPERON PROTEIN C"/>
    <property type="match status" value="1"/>
</dbReference>
<evidence type="ECO:0000256" key="4">
    <source>
        <dbReference type="SAM" id="MobiDB-lite"/>
    </source>
</evidence>
<dbReference type="InterPro" id="IPR011990">
    <property type="entry name" value="TPR-like_helical_dom_sf"/>
</dbReference>
<name>H2ARN2_KAZAF</name>
<reference evidence="5 6" key="1">
    <citation type="journal article" date="2011" name="Proc. Natl. Acad. Sci. U.S.A.">
        <title>Evolutionary erosion of yeast sex chromosomes by mating-type switching accidents.</title>
        <authorList>
            <person name="Gordon J.L."/>
            <person name="Armisen D."/>
            <person name="Proux-Wera E."/>
            <person name="Oheigeartaigh S.S."/>
            <person name="Byrne K.P."/>
            <person name="Wolfe K.H."/>
        </authorList>
    </citation>
    <scope>NUCLEOTIDE SEQUENCE [LARGE SCALE GENOMIC DNA]</scope>
    <source>
        <strain evidence="6">ATCC 22294 / BCRC 22015 / CBS 2517 / CECT 1963 / NBRC 1671 / NRRL Y-8276</strain>
    </source>
</reference>
<dbReference type="AlphaFoldDB" id="H2ARN2"/>
<protein>
    <submittedName>
        <fullName evidence="5">Uncharacterized protein</fullName>
    </submittedName>
</protein>
<evidence type="ECO:0000313" key="6">
    <source>
        <dbReference type="Proteomes" id="UP000005220"/>
    </source>
</evidence>
<evidence type="ECO:0000313" key="5">
    <source>
        <dbReference type="EMBL" id="CCF57032.1"/>
    </source>
</evidence>
<dbReference type="Gene3D" id="1.25.40.10">
    <property type="entry name" value="Tetratricopeptide repeat domain"/>
    <property type="match status" value="2"/>
</dbReference>
<dbReference type="PANTHER" id="PTHR44943:SF8">
    <property type="entry name" value="TPR REPEAT-CONTAINING PROTEIN MJ0263"/>
    <property type="match status" value="1"/>
</dbReference>
<dbReference type="STRING" id="1071382.H2ARN2"/>
<sequence length="827" mass="93156">MEDLESLTTDILRACGSMALEMELSTTAINIFSRLLQKNPFDVEALLLLTSGYFETRNYIGVIHTLLGAVNSSESAIVNDFRIWKQLAVSYYKLRRCDDAIHAVDQALSLVQAHNEKEVALDRQQLYLLKCRISILEDSKTQNIEQLLRKFEDAIAEVQDSNTPYHVEILLSRAQLLKKHRRYQHCEDDLLSIIKILSSPPSRLQFKPQDILNKINYVCHLLVSINVLMNSTDEMNIANEPLHLQTWGTVLGQLQTALSSFQHTTSSSHKLKILMAQLRCLSNIDLQVTVEMLNNEVLVSSGQHCSSLYYMIARVLLKLDGKSNIYQAYECFQKALNLTPERPCLWISVASLYLRLGQLDDALSTYSQAVHLALSIDSGSDKLCNGHQDDSLKQHHKMCYNLFAAFGWFGISQVYTATGDFSQAIDAIGQAIKIFKIADDIRNINNLELVHSKLLIYEARRKRGNSAHTSNLTVTEKIRNKDSSVPPSIDYSSTAHLPMPSVASSSSMISSELSSVTDLKQNVDNLSNGGNLNRLSTVSSQVEYDYPDIPIELLIDFETYCDDNAFLIEGDVMKYKPIFSGTTNSHNREYTDTSRIKTNDIHFTLNYSSTIQAPPQTGGLLYQSHLDRLERQKASYPDYSSNSNTRSPFTHQNHPFTEQSNVQTKQTPYAGPFTFNPSHSLNHSSQQPIPPIVSNENTLSNNFNSHMQMEALNSTSIRAANYPQSNVHSHRTLASYHPQARPSHTQSRVIRAPQFNAGTAGLQNQAQSLDYTAGNMQNVSMGINYPGHVPLLPLNVNPSTNIPHNSYSYPEQRYIMEQKQQYYNNNP</sequence>
<dbReference type="eggNOG" id="KOG1124">
    <property type="taxonomic scope" value="Eukaryota"/>
</dbReference>
<evidence type="ECO:0000256" key="3">
    <source>
        <dbReference type="PROSITE-ProRule" id="PRU00339"/>
    </source>
</evidence>
<dbReference type="GeneID" id="13884952"/>
<dbReference type="SMART" id="SM00028">
    <property type="entry name" value="TPR"/>
    <property type="match status" value="6"/>
</dbReference>
<dbReference type="HOGENOM" id="CLU_342571_0_0_1"/>
<feature type="repeat" description="TPR" evidence="3">
    <location>
        <begin position="343"/>
        <end position="376"/>
    </location>
</feature>
<dbReference type="EMBL" id="HE650823">
    <property type="protein sequence ID" value="CCF57032.1"/>
    <property type="molecule type" value="Genomic_DNA"/>
</dbReference>
<organism evidence="5 6">
    <name type="scientific">Kazachstania africana (strain ATCC 22294 / BCRC 22015 / CBS 2517 / CECT 1963 / NBRC 1671 / NRRL Y-8276)</name>
    <name type="common">Yeast</name>
    <name type="synonym">Kluyveromyces africanus</name>
    <dbReference type="NCBI Taxonomy" id="1071382"/>
    <lineage>
        <taxon>Eukaryota</taxon>
        <taxon>Fungi</taxon>
        <taxon>Dikarya</taxon>
        <taxon>Ascomycota</taxon>
        <taxon>Saccharomycotina</taxon>
        <taxon>Saccharomycetes</taxon>
        <taxon>Saccharomycetales</taxon>
        <taxon>Saccharomycetaceae</taxon>
        <taxon>Kazachstania</taxon>
    </lineage>
</organism>
<feature type="compositionally biased region" description="Polar residues" evidence="4">
    <location>
        <begin position="675"/>
        <end position="687"/>
    </location>
</feature>
<accession>H2ARN2</accession>
<keyword evidence="6" id="KW-1185">Reference proteome</keyword>